<organism evidence="2 3">
    <name type="scientific">Helianthus annuus</name>
    <name type="common">Common sunflower</name>
    <dbReference type="NCBI Taxonomy" id="4232"/>
    <lineage>
        <taxon>Eukaryota</taxon>
        <taxon>Viridiplantae</taxon>
        <taxon>Streptophyta</taxon>
        <taxon>Embryophyta</taxon>
        <taxon>Tracheophyta</taxon>
        <taxon>Spermatophyta</taxon>
        <taxon>Magnoliopsida</taxon>
        <taxon>eudicotyledons</taxon>
        <taxon>Gunneridae</taxon>
        <taxon>Pentapetalae</taxon>
        <taxon>asterids</taxon>
        <taxon>campanulids</taxon>
        <taxon>Asterales</taxon>
        <taxon>Asteraceae</taxon>
        <taxon>Asteroideae</taxon>
        <taxon>Heliantheae alliance</taxon>
        <taxon>Heliantheae</taxon>
        <taxon>Helianthus</taxon>
    </lineage>
</organism>
<dbReference type="InterPro" id="IPR001810">
    <property type="entry name" value="F-box_dom"/>
</dbReference>
<evidence type="ECO:0000313" key="2">
    <source>
        <dbReference type="EMBL" id="KAF5781318.1"/>
    </source>
</evidence>
<proteinExistence type="predicted"/>
<dbReference type="Proteomes" id="UP000215914">
    <property type="component" value="Unassembled WGS sequence"/>
</dbReference>
<sequence length="108" mass="12340">MNQCVELKEFNWLIHNVLFPANRFNSSNSISSSSSNSVSSDLYDSDQIIVCSTGEFDRIPIDIFIQILKLLGPKEAAKLTVVCKSWRLIVSGNLLWIYFLQNQLDPWD</sequence>
<dbReference type="Gene3D" id="1.20.1280.50">
    <property type="match status" value="1"/>
</dbReference>
<dbReference type="SUPFAM" id="SSF81383">
    <property type="entry name" value="F-box domain"/>
    <property type="match status" value="1"/>
</dbReference>
<protein>
    <submittedName>
        <fullName evidence="2">F-box domain-containing protein</fullName>
    </submittedName>
</protein>
<dbReference type="Pfam" id="PF12937">
    <property type="entry name" value="F-box-like"/>
    <property type="match status" value="1"/>
</dbReference>
<comment type="caution">
    <text evidence="2">The sequence shown here is derived from an EMBL/GenBank/DDBJ whole genome shotgun (WGS) entry which is preliminary data.</text>
</comment>
<gene>
    <name evidence="2" type="ORF">HanXRQr2_Chr11g0482071</name>
</gene>
<dbReference type="PROSITE" id="PS50181">
    <property type="entry name" value="FBOX"/>
    <property type="match status" value="1"/>
</dbReference>
<dbReference type="SMART" id="SM00256">
    <property type="entry name" value="FBOX"/>
    <property type="match status" value="1"/>
</dbReference>
<dbReference type="AlphaFoldDB" id="A0A9K3HN53"/>
<dbReference type="Gramene" id="mRNA:HanXRQr2_Chr11g0482071">
    <property type="protein sequence ID" value="CDS:HanXRQr2_Chr11g0482071.1"/>
    <property type="gene ID" value="HanXRQr2_Chr11g0482071"/>
</dbReference>
<reference evidence="2" key="1">
    <citation type="journal article" date="2017" name="Nature">
        <title>The sunflower genome provides insights into oil metabolism, flowering and Asterid evolution.</title>
        <authorList>
            <person name="Badouin H."/>
            <person name="Gouzy J."/>
            <person name="Grassa C.J."/>
            <person name="Murat F."/>
            <person name="Staton S.E."/>
            <person name="Cottret L."/>
            <person name="Lelandais-Briere C."/>
            <person name="Owens G.L."/>
            <person name="Carrere S."/>
            <person name="Mayjonade B."/>
            <person name="Legrand L."/>
            <person name="Gill N."/>
            <person name="Kane N.C."/>
            <person name="Bowers J.E."/>
            <person name="Hubner S."/>
            <person name="Bellec A."/>
            <person name="Berard A."/>
            <person name="Berges H."/>
            <person name="Blanchet N."/>
            <person name="Boniface M.C."/>
            <person name="Brunel D."/>
            <person name="Catrice O."/>
            <person name="Chaidir N."/>
            <person name="Claudel C."/>
            <person name="Donnadieu C."/>
            <person name="Faraut T."/>
            <person name="Fievet G."/>
            <person name="Helmstetter N."/>
            <person name="King M."/>
            <person name="Knapp S.J."/>
            <person name="Lai Z."/>
            <person name="Le Paslier M.C."/>
            <person name="Lippi Y."/>
            <person name="Lorenzon L."/>
            <person name="Mandel J.R."/>
            <person name="Marage G."/>
            <person name="Marchand G."/>
            <person name="Marquand E."/>
            <person name="Bret-Mestries E."/>
            <person name="Morien E."/>
            <person name="Nambeesan S."/>
            <person name="Nguyen T."/>
            <person name="Pegot-Espagnet P."/>
            <person name="Pouilly N."/>
            <person name="Raftis F."/>
            <person name="Sallet E."/>
            <person name="Schiex T."/>
            <person name="Thomas J."/>
            <person name="Vandecasteele C."/>
            <person name="Vares D."/>
            <person name="Vear F."/>
            <person name="Vautrin S."/>
            <person name="Crespi M."/>
            <person name="Mangin B."/>
            <person name="Burke J.M."/>
            <person name="Salse J."/>
            <person name="Munos S."/>
            <person name="Vincourt P."/>
            <person name="Rieseberg L.H."/>
            <person name="Langlade N.B."/>
        </authorList>
    </citation>
    <scope>NUCLEOTIDE SEQUENCE</scope>
    <source>
        <tissue evidence="2">Leaves</tissue>
    </source>
</reference>
<evidence type="ECO:0000259" key="1">
    <source>
        <dbReference type="PROSITE" id="PS50181"/>
    </source>
</evidence>
<reference evidence="2" key="2">
    <citation type="submission" date="2020-06" db="EMBL/GenBank/DDBJ databases">
        <title>Helianthus annuus Genome sequencing and assembly Release 2.</title>
        <authorList>
            <person name="Gouzy J."/>
            <person name="Langlade N."/>
            <person name="Munos S."/>
        </authorList>
    </citation>
    <scope>NUCLEOTIDE SEQUENCE</scope>
    <source>
        <tissue evidence="2">Leaves</tissue>
    </source>
</reference>
<dbReference type="InterPro" id="IPR036047">
    <property type="entry name" value="F-box-like_dom_sf"/>
</dbReference>
<keyword evidence="3" id="KW-1185">Reference proteome</keyword>
<evidence type="ECO:0000313" key="3">
    <source>
        <dbReference type="Proteomes" id="UP000215914"/>
    </source>
</evidence>
<accession>A0A9K3HN53</accession>
<name>A0A9K3HN53_HELAN</name>
<dbReference type="EMBL" id="MNCJ02000326">
    <property type="protein sequence ID" value="KAF5781318.1"/>
    <property type="molecule type" value="Genomic_DNA"/>
</dbReference>
<feature type="domain" description="F-box" evidence="1">
    <location>
        <begin position="53"/>
        <end position="99"/>
    </location>
</feature>